<dbReference type="STRING" id="35722.A0A0B7NDS6"/>
<dbReference type="OrthoDB" id="2422867at2759"/>
<dbReference type="PANTHER" id="PTHR47718:SF3">
    <property type="entry name" value="PROTEIN FAR1-RELATED SEQUENCE 5-LIKE"/>
    <property type="match status" value="1"/>
</dbReference>
<name>A0A0B7NDS6_9FUNG</name>
<proteinExistence type="predicted"/>
<feature type="domain" description="FAR1" evidence="2">
    <location>
        <begin position="105"/>
        <end position="193"/>
    </location>
</feature>
<dbReference type="AlphaFoldDB" id="A0A0B7NDS6"/>
<dbReference type="EMBL" id="LN729787">
    <property type="protein sequence ID" value="CEP13490.1"/>
    <property type="molecule type" value="Genomic_DNA"/>
</dbReference>
<dbReference type="PANTHER" id="PTHR47718">
    <property type="entry name" value="OS01G0519700 PROTEIN"/>
    <property type="match status" value="1"/>
</dbReference>
<dbReference type="InterPro" id="IPR004330">
    <property type="entry name" value="FAR1_DNA_bnd_dom"/>
</dbReference>
<dbReference type="Pfam" id="PF03101">
    <property type="entry name" value="FAR1"/>
    <property type="match status" value="1"/>
</dbReference>
<evidence type="ECO:0000313" key="3">
    <source>
        <dbReference type="EMBL" id="CEP13490.1"/>
    </source>
</evidence>
<evidence type="ECO:0000259" key="2">
    <source>
        <dbReference type="Pfam" id="PF03101"/>
    </source>
</evidence>
<evidence type="ECO:0000256" key="1">
    <source>
        <dbReference type="SAM" id="MobiDB-lite"/>
    </source>
</evidence>
<gene>
    <name evidence="3" type="primary">PARPA_07569.1 scaffold 28415</name>
</gene>
<reference evidence="3 4" key="1">
    <citation type="submission" date="2014-09" db="EMBL/GenBank/DDBJ databases">
        <authorList>
            <person name="Ellenberger Sabrina"/>
        </authorList>
    </citation>
    <scope>NUCLEOTIDE SEQUENCE [LARGE SCALE GENOMIC DNA]</scope>
    <source>
        <strain evidence="3 4">CBS 412.66</strain>
    </source>
</reference>
<protein>
    <recommendedName>
        <fullName evidence="2">FAR1 domain-containing protein</fullName>
    </recommendedName>
</protein>
<organism evidence="3 4">
    <name type="scientific">Parasitella parasitica</name>
    <dbReference type="NCBI Taxonomy" id="35722"/>
    <lineage>
        <taxon>Eukaryota</taxon>
        <taxon>Fungi</taxon>
        <taxon>Fungi incertae sedis</taxon>
        <taxon>Mucoromycota</taxon>
        <taxon>Mucoromycotina</taxon>
        <taxon>Mucoromycetes</taxon>
        <taxon>Mucorales</taxon>
        <taxon>Mucorineae</taxon>
        <taxon>Mucoraceae</taxon>
        <taxon>Parasitella</taxon>
    </lineage>
</organism>
<sequence>MEGLGDFEMGIAILLCEPSIIAFLYTTQLNTDLYNDFEDAESEIKYWKEEIGINTNDEPAAQQQSNEILNNEDTDKESEEYENEEDAERNPMPALENDDNAYDLEDYAKDEQFSVRILSSNYDKKTNEKKNATVTCIHFGKPVLKKYVPKSDQLAHRNTESQRCDCKFEACIGRAKNGTCSVKMKNTKHNHSFSEDQSAQLSNKKLTSDQIKLIAELHKAGSTPTSIREALVQQNPGQMITQKSVYNAIARAKMVELNGLTPYPNS</sequence>
<feature type="compositionally biased region" description="Acidic residues" evidence="1">
    <location>
        <begin position="70"/>
        <end position="87"/>
    </location>
</feature>
<dbReference type="Proteomes" id="UP000054107">
    <property type="component" value="Unassembled WGS sequence"/>
</dbReference>
<feature type="compositionally biased region" description="Polar residues" evidence="1">
    <location>
        <begin position="55"/>
        <end position="69"/>
    </location>
</feature>
<keyword evidence="4" id="KW-1185">Reference proteome</keyword>
<accession>A0A0B7NDS6</accession>
<feature type="region of interest" description="Disordered" evidence="1">
    <location>
        <begin position="55"/>
        <end position="98"/>
    </location>
</feature>
<evidence type="ECO:0000313" key="4">
    <source>
        <dbReference type="Proteomes" id="UP000054107"/>
    </source>
</evidence>